<proteinExistence type="predicted"/>
<dbReference type="EMBL" id="JAERWL010000011">
    <property type="protein sequence ID" value="MBM9477561.1"/>
    <property type="molecule type" value="Genomic_DNA"/>
</dbReference>
<protein>
    <submittedName>
        <fullName evidence="1">WXG100 family type VII secretion target</fullName>
    </submittedName>
</protein>
<dbReference type="Gene3D" id="1.10.287.1060">
    <property type="entry name" value="ESAT-6-like"/>
    <property type="match status" value="1"/>
</dbReference>
<organism evidence="1 2">
    <name type="scientific">Nakamurella flavida</name>
    <dbReference type="NCBI Taxonomy" id="363630"/>
    <lineage>
        <taxon>Bacteria</taxon>
        <taxon>Bacillati</taxon>
        <taxon>Actinomycetota</taxon>
        <taxon>Actinomycetes</taxon>
        <taxon>Nakamurellales</taxon>
        <taxon>Nakamurellaceae</taxon>
        <taxon>Nakamurella</taxon>
    </lineage>
</organism>
<dbReference type="InterPro" id="IPR036689">
    <property type="entry name" value="ESAT-6-like_sf"/>
</dbReference>
<dbReference type="RefSeq" id="WP_205257685.1">
    <property type="nucleotide sequence ID" value="NZ_BAAAPV010000005.1"/>
</dbReference>
<keyword evidence="2" id="KW-1185">Reference proteome</keyword>
<name>A0A938YH34_9ACTN</name>
<dbReference type="Pfam" id="PF06013">
    <property type="entry name" value="WXG100"/>
    <property type="match status" value="1"/>
</dbReference>
<dbReference type="SUPFAM" id="SSF140453">
    <property type="entry name" value="EsxAB dimer-like"/>
    <property type="match status" value="1"/>
</dbReference>
<dbReference type="AlphaFoldDB" id="A0A938YH34"/>
<dbReference type="Proteomes" id="UP000663801">
    <property type="component" value="Unassembled WGS sequence"/>
</dbReference>
<dbReference type="InterPro" id="IPR010310">
    <property type="entry name" value="T7SS_ESAT-6-like"/>
</dbReference>
<accession>A0A938YH34</accession>
<evidence type="ECO:0000313" key="1">
    <source>
        <dbReference type="EMBL" id="MBM9477561.1"/>
    </source>
</evidence>
<evidence type="ECO:0000313" key="2">
    <source>
        <dbReference type="Proteomes" id="UP000663801"/>
    </source>
</evidence>
<reference evidence="1" key="1">
    <citation type="submission" date="2021-01" db="EMBL/GenBank/DDBJ databases">
        <title>KCTC 19127 draft genome.</title>
        <authorList>
            <person name="An D."/>
        </authorList>
    </citation>
    <scope>NUCLEOTIDE SEQUENCE</scope>
    <source>
        <strain evidence="1">KCTC 19127</strain>
    </source>
</reference>
<comment type="caution">
    <text evidence="1">The sequence shown here is derived from an EMBL/GenBank/DDBJ whole genome shotgun (WGS) entry which is preliminary data.</text>
</comment>
<sequence>MEGFSITTERIAAAGGAVGDTGSALAREIATMDGLLGSIQAGWQSSEAAPRFVAAVQGYLATAVTLKDALLSQGTTLISSAQRFGEAESATAAAIPASA</sequence>
<gene>
    <name evidence="1" type="ORF">JL107_14010</name>
</gene>